<dbReference type="Proteomes" id="UP000252139">
    <property type="component" value="Unassembled WGS sequence"/>
</dbReference>
<reference evidence="1 2" key="1">
    <citation type="journal article" date="2018" name="G3 (Bethesda)">
        <title>Phylogenetic and Phylogenomic Definition of Rhizopus Species.</title>
        <authorList>
            <person name="Gryganskyi A.P."/>
            <person name="Golan J."/>
            <person name="Dolatabadi S."/>
            <person name="Mondo S."/>
            <person name="Robb S."/>
            <person name="Idnurm A."/>
            <person name="Muszewska A."/>
            <person name="Steczkiewicz K."/>
            <person name="Masonjones S."/>
            <person name="Liao H.L."/>
            <person name="Gajdeczka M.T."/>
            <person name="Anike F."/>
            <person name="Vuek A."/>
            <person name="Anishchenko I.M."/>
            <person name="Voigt K."/>
            <person name="de Hoog G.S."/>
            <person name="Smith M.E."/>
            <person name="Heitman J."/>
            <person name="Vilgalys R."/>
            <person name="Stajich J.E."/>
        </authorList>
    </citation>
    <scope>NUCLEOTIDE SEQUENCE [LARGE SCALE GENOMIC DNA]</scope>
    <source>
        <strain evidence="1 2">CBS 357.93</strain>
    </source>
</reference>
<evidence type="ECO:0000313" key="2">
    <source>
        <dbReference type="Proteomes" id="UP000252139"/>
    </source>
</evidence>
<organism evidence="1 2">
    <name type="scientific">Rhizopus azygosporus</name>
    <name type="common">Rhizopus microsporus var. azygosporus</name>
    <dbReference type="NCBI Taxonomy" id="86630"/>
    <lineage>
        <taxon>Eukaryota</taxon>
        <taxon>Fungi</taxon>
        <taxon>Fungi incertae sedis</taxon>
        <taxon>Mucoromycota</taxon>
        <taxon>Mucoromycotina</taxon>
        <taxon>Mucoromycetes</taxon>
        <taxon>Mucorales</taxon>
        <taxon>Mucorineae</taxon>
        <taxon>Rhizopodaceae</taxon>
        <taxon>Rhizopus</taxon>
    </lineage>
</organism>
<name>A0A367J5B8_RHIAZ</name>
<protein>
    <submittedName>
        <fullName evidence="1">Uncharacterized protein</fullName>
    </submittedName>
</protein>
<accession>A0A367J5B8</accession>
<evidence type="ECO:0000313" key="1">
    <source>
        <dbReference type="EMBL" id="RCH84911.1"/>
    </source>
</evidence>
<dbReference type="EMBL" id="PJQL01002234">
    <property type="protein sequence ID" value="RCH84911.1"/>
    <property type="molecule type" value="Genomic_DNA"/>
</dbReference>
<proteinExistence type="predicted"/>
<gene>
    <name evidence="1" type="ORF">CU097_008015</name>
</gene>
<sequence>MGVLGGCIAFEDDVGLFEIGLDADVGLGLVCTPFDVVEDAAVVGLGFGCTPFNVVGGATVDGWMRFFFTSFVSV</sequence>
<comment type="caution">
    <text evidence="1">The sequence shown here is derived from an EMBL/GenBank/DDBJ whole genome shotgun (WGS) entry which is preliminary data.</text>
</comment>
<dbReference type="AlphaFoldDB" id="A0A367J5B8"/>
<keyword evidence="2" id="KW-1185">Reference proteome</keyword>